<dbReference type="PANTHER" id="PTHR38788:SF3">
    <property type="entry name" value="CLR5 DOMAIN-CONTAINING PROTEIN"/>
    <property type="match status" value="1"/>
</dbReference>
<dbReference type="KEGG" id="pfy:PFICI_04714"/>
<dbReference type="AlphaFoldDB" id="W3X9P9"/>
<dbReference type="Proteomes" id="UP000030651">
    <property type="component" value="Unassembled WGS sequence"/>
</dbReference>
<organism evidence="3 4">
    <name type="scientific">Pestalotiopsis fici (strain W106-1 / CGMCC3.15140)</name>
    <dbReference type="NCBI Taxonomy" id="1229662"/>
    <lineage>
        <taxon>Eukaryota</taxon>
        <taxon>Fungi</taxon>
        <taxon>Dikarya</taxon>
        <taxon>Ascomycota</taxon>
        <taxon>Pezizomycotina</taxon>
        <taxon>Sordariomycetes</taxon>
        <taxon>Xylariomycetidae</taxon>
        <taxon>Amphisphaeriales</taxon>
        <taxon>Sporocadaceae</taxon>
        <taxon>Pestalotiopsis</taxon>
    </lineage>
</organism>
<dbReference type="PANTHER" id="PTHR38788">
    <property type="entry name" value="CLR5 DOMAIN-CONTAINING PROTEIN"/>
    <property type="match status" value="1"/>
</dbReference>
<accession>W3X9P9</accession>
<gene>
    <name evidence="3" type="ORF">PFICI_04714</name>
</gene>
<dbReference type="RefSeq" id="XP_007831486.1">
    <property type="nucleotide sequence ID" value="XM_007833295.1"/>
</dbReference>
<feature type="domain" description="Clr5" evidence="2">
    <location>
        <begin position="20"/>
        <end position="70"/>
    </location>
</feature>
<evidence type="ECO:0000313" key="3">
    <source>
        <dbReference type="EMBL" id="ETS82838.1"/>
    </source>
</evidence>
<dbReference type="InterPro" id="IPR025676">
    <property type="entry name" value="Clr5_dom"/>
</dbReference>
<dbReference type="OrthoDB" id="5308957at2759"/>
<reference evidence="4" key="1">
    <citation type="journal article" date="2015" name="BMC Genomics">
        <title>Genomic and transcriptomic analysis of the endophytic fungus Pestalotiopsis fici reveals its lifestyle and high potential for synthesis of natural products.</title>
        <authorList>
            <person name="Wang X."/>
            <person name="Zhang X."/>
            <person name="Liu L."/>
            <person name="Xiang M."/>
            <person name="Wang W."/>
            <person name="Sun X."/>
            <person name="Che Y."/>
            <person name="Guo L."/>
            <person name="Liu G."/>
            <person name="Guo L."/>
            <person name="Wang C."/>
            <person name="Yin W.B."/>
            <person name="Stadler M."/>
            <person name="Zhang X."/>
            <person name="Liu X."/>
        </authorList>
    </citation>
    <scope>NUCLEOTIDE SEQUENCE [LARGE SCALE GENOMIC DNA]</scope>
    <source>
        <strain evidence="4">W106-1 / CGMCC3.15140</strain>
    </source>
</reference>
<protein>
    <recommendedName>
        <fullName evidence="2">Clr5 domain-containing protein</fullName>
    </recommendedName>
</protein>
<dbReference type="STRING" id="1229662.W3X9P9"/>
<dbReference type="InParanoid" id="W3X9P9"/>
<evidence type="ECO:0000313" key="4">
    <source>
        <dbReference type="Proteomes" id="UP000030651"/>
    </source>
</evidence>
<evidence type="ECO:0000259" key="2">
    <source>
        <dbReference type="Pfam" id="PF14420"/>
    </source>
</evidence>
<feature type="region of interest" description="Disordered" evidence="1">
    <location>
        <begin position="392"/>
        <end position="413"/>
    </location>
</feature>
<dbReference type="Pfam" id="PF14420">
    <property type="entry name" value="Clr5"/>
    <property type="match status" value="1"/>
</dbReference>
<dbReference type="HOGENOM" id="CLU_588061_0_0_1"/>
<name>W3X9P9_PESFW</name>
<sequence length="465" mass="52841">MTDRRSSSSNSSTKSRWATPADWEAHREHITRLYQDRTLKETMEVMLRDYGFSGTTRMYKSRIKAWDLRKNRGFGRVKESLEQLVACSQGDAVIDVKRYKELAVYIRRLPLEQQGALVRLFNQIRPDITPRRSLAGADDLYRTEGCLYHLQNHIVGLFDNHLFDGETAPVNHITSLYTEWYHATIVAQGALRFGRTVEAFKVIQPYFDQYQEVLLTHDPRLFGCTSAFAALISLSGPELGNAMLSYAQQMAETMYGPYHPYCKALKSLAAMAVPERRAACATLLVSGYQMLRKQLTPGAPYELYTEQDCRAAEIFILRNDLGADPGSSHHYRVSKAIFEITDLITSRDWYDEQEQMPISDVIDTIAEISGEVTSPPRDDDPDETTVDLQWRQWDGGDSSKPEGSATAGDDNSLVEVERRHHTLAKMSMLADLEQYLTLNGQTSNALEARRSFEDSLVKHCEKLKI</sequence>
<dbReference type="EMBL" id="KI912111">
    <property type="protein sequence ID" value="ETS82838.1"/>
    <property type="molecule type" value="Genomic_DNA"/>
</dbReference>
<keyword evidence="4" id="KW-1185">Reference proteome</keyword>
<proteinExistence type="predicted"/>
<dbReference type="GeneID" id="19269727"/>
<evidence type="ECO:0000256" key="1">
    <source>
        <dbReference type="SAM" id="MobiDB-lite"/>
    </source>
</evidence>